<feature type="region of interest" description="Disordered" evidence="6">
    <location>
        <begin position="152"/>
        <end position="179"/>
    </location>
</feature>
<evidence type="ECO:0000256" key="4">
    <source>
        <dbReference type="ARBA" id="ARBA00023212"/>
    </source>
</evidence>
<sequence length="248" mass="27652">MSQPLNGCAGQEAVAVERQGSPSTRPRLSKPGTGAVDPRTVPCSLLGEKTIRARRTMGPSSGEQLVSAEKWLKAREKEPQLPTPQKPAPKERRKAPLPPKDEVPLHGLSSGRDFVQGNVQDAAAAEPKFREQQEVRYVFKPHFGELPPYLQQRKKEEEEAREAAERARLQPQEEPGVTTISGDELAELIRHLKLKWQSVNEAYVRLPCVLDTPSKKRRKEEMEGQLAEIERDVRMLSGATSVRVTSLA</sequence>
<protein>
    <recommendedName>
        <fullName evidence="7">Enkurin domain-containing protein</fullName>
    </recommendedName>
</protein>
<gene>
    <name evidence="8" type="ORF">D9Q98_008371</name>
</gene>
<evidence type="ECO:0000256" key="3">
    <source>
        <dbReference type="ARBA" id="ARBA00022490"/>
    </source>
</evidence>
<dbReference type="PANTHER" id="PTHR21490">
    <property type="entry name" value="ENKURIN-RELATED"/>
    <property type="match status" value="1"/>
</dbReference>
<proteinExistence type="predicted"/>
<comment type="subcellular location">
    <subcellularLocation>
        <location evidence="1">Cell projection</location>
        <location evidence="1">Cilium</location>
    </subcellularLocation>
    <subcellularLocation>
        <location evidence="2">Cytoplasm</location>
        <location evidence="2">Cytoskeleton</location>
    </subcellularLocation>
</comment>
<keyword evidence="9" id="KW-1185">Reference proteome</keyword>
<comment type="caution">
    <text evidence="8">The sequence shown here is derived from an EMBL/GenBank/DDBJ whole genome shotgun (WGS) entry which is preliminary data.</text>
</comment>
<accession>A0A9D4YTH7</accession>
<keyword evidence="3" id="KW-0963">Cytoplasm</keyword>
<reference evidence="8" key="2">
    <citation type="submission" date="2020-11" db="EMBL/GenBank/DDBJ databases">
        <authorList>
            <person name="Cecchin M."/>
            <person name="Marcolungo L."/>
            <person name="Rossato M."/>
            <person name="Girolomoni L."/>
            <person name="Cosentino E."/>
            <person name="Cuine S."/>
            <person name="Li-Beisson Y."/>
            <person name="Delledonne M."/>
            <person name="Ballottari M."/>
        </authorList>
    </citation>
    <scope>NUCLEOTIDE SEQUENCE</scope>
    <source>
        <strain evidence="8">211/11P</strain>
        <tissue evidence="8">Whole cell</tissue>
    </source>
</reference>
<dbReference type="EMBL" id="SIDB01000012">
    <property type="protein sequence ID" value="KAI3424990.1"/>
    <property type="molecule type" value="Genomic_DNA"/>
</dbReference>
<dbReference type="Pfam" id="PF13864">
    <property type="entry name" value="Enkurin"/>
    <property type="match status" value="1"/>
</dbReference>
<name>A0A9D4YTH7_CHLVU</name>
<evidence type="ECO:0000256" key="5">
    <source>
        <dbReference type="ARBA" id="ARBA00023273"/>
    </source>
</evidence>
<dbReference type="AlphaFoldDB" id="A0A9D4YTH7"/>
<organism evidence="8 9">
    <name type="scientific">Chlorella vulgaris</name>
    <name type="common">Green alga</name>
    <dbReference type="NCBI Taxonomy" id="3077"/>
    <lineage>
        <taxon>Eukaryota</taxon>
        <taxon>Viridiplantae</taxon>
        <taxon>Chlorophyta</taxon>
        <taxon>core chlorophytes</taxon>
        <taxon>Trebouxiophyceae</taxon>
        <taxon>Chlorellales</taxon>
        <taxon>Chlorellaceae</taxon>
        <taxon>Chlorella clade</taxon>
        <taxon>Chlorella</taxon>
    </lineage>
</organism>
<dbReference type="GO" id="GO:0005856">
    <property type="term" value="C:cytoskeleton"/>
    <property type="evidence" value="ECO:0007669"/>
    <property type="project" value="UniProtKB-SubCell"/>
</dbReference>
<feature type="compositionally biased region" description="Basic and acidic residues" evidence="6">
    <location>
        <begin position="153"/>
        <end position="168"/>
    </location>
</feature>
<evidence type="ECO:0000313" key="8">
    <source>
        <dbReference type="EMBL" id="KAI3424990.1"/>
    </source>
</evidence>
<evidence type="ECO:0000256" key="2">
    <source>
        <dbReference type="ARBA" id="ARBA00004245"/>
    </source>
</evidence>
<dbReference type="GO" id="GO:0005516">
    <property type="term" value="F:calmodulin binding"/>
    <property type="evidence" value="ECO:0007669"/>
    <property type="project" value="TreeGrafter"/>
</dbReference>
<dbReference type="Proteomes" id="UP001055712">
    <property type="component" value="Unassembled WGS sequence"/>
</dbReference>
<feature type="domain" description="Enkurin" evidence="7">
    <location>
        <begin position="152"/>
        <end position="244"/>
    </location>
</feature>
<dbReference type="InterPro" id="IPR027012">
    <property type="entry name" value="Enkurin_dom"/>
</dbReference>
<dbReference type="GO" id="GO:0005929">
    <property type="term" value="C:cilium"/>
    <property type="evidence" value="ECO:0007669"/>
    <property type="project" value="UniProtKB-SubCell"/>
</dbReference>
<dbReference type="PANTHER" id="PTHR21490:SF0">
    <property type="entry name" value="ENKURIN"/>
    <property type="match status" value="1"/>
</dbReference>
<dbReference type="OrthoDB" id="2123594at2759"/>
<keyword evidence="4" id="KW-0206">Cytoskeleton</keyword>
<evidence type="ECO:0000256" key="6">
    <source>
        <dbReference type="SAM" id="MobiDB-lite"/>
    </source>
</evidence>
<keyword evidence="5" id="KW-0966">Cell projection</keyword>
<feature type="region of interest" description="Disordered" evidence="6">
    <location>
        <begin position="1"/>
        <end position="113"/>
    </location>
</feature>
<dbReference type="PROSITE" id="PS51665">
    <property type="entry name" value="ENKURIN"/>
    <property type="match status" value="1"/>
</dbReference>
<evidence type="ECO:0000259" key="7">
    <source>
        <dbReference type="PROSITE" id="PS51665"/>
    </source>
</evidence>
<evidence type="ECO:0000256" key="1">
    <source>
        <dbReference type="ARBA" id="ARBA00004138"/>
    </source>
</evidence>
<dbReference type="InterPro" id="IPR052102">
    <property type="entry name" value="Enkurin_domain-protein"/>
</dbReference>
<reference evidence="8" key="1">
    <citation type="journal article" date="2019" name="Plant J.">
        <title>Chlorella vulgaris genome assembly and annotation reveals the molecular basis for metabolic acclimation to high light conditions.</title>
        <authorList>
            <person name="Cecchin M."/>
            <person name="Marcolungo L."/>
            <person name="Rossato M."/>
            <person name="Girolomoni L."/>
            <person name="Cosentino E."/>
            <person name="Cuine S."/>
            <person name="Li-Beisson Y."/>
            <person name="Delledonne M."/>
            <person name="Ballottari M."/>
        </authorList>
    </citation>
    <scope>NUCLEOTIDE SEQUENCE</scope>
    <source>
        <strain evidence="8">211/11P</strain>
    </source>
</reference>
<evidence type="ECO:0000313" key="9">
    <source>
        <dbReference type="Proteomes" id="UP001055712"/>
    </source>
</evidence>
<feature type="compositionally biased region" description="Basic and acidic residues" evidence="6">
    <location>
        <begin position="70"/>
        <end position="79"/>
    </location>
</feature>